<reference evidence="1 2" key="1">
    <citation type="submission" date="2016-01" db="EMBL/GenBank/DDBJ databases">
        <authorList>
            <person name="Brown R."/>
        </authorList>
    </citation>
    <scope>NUCLEOTIDE SEQUENCE [LARGE SCALE GENOMIC DNA]</scope>
    <source>
        <strain evidence="1">Sporomusa sphaeroides DSM 2875</strain>
    </source>
</reference>
<keyword evidence="2" id="KW-1185">Reference proteome</keyword>
<accession>A0ABP2C4G7</accession>
<evidence type="ECO:0000313" key="2">
    <source>
        <dbReference type="Proteomes" id="UP000245702"/>
    </source>
</evidence>
<dbReference type="RefSeq" id="WP_075756709.1">
    <property type="nucleotide sequence ID" value="NZ_CP146991.1"/>
</dbReference>
<protein>
    <submittedName>
        <fullName evidence="1">Uncharacterized protein</fullName>
    </submittedName>
</protein>
<proteinExistence type="predicted"/>
<dbReference type="EMBL" id="FCOW01000009">
    <property type="protein sequence ID" value="CVK19319.1"/>
    <property type="molecule type" value="Genomic_DNA"/>
</dbReference>
<comment type="caution">
    <text evidence="1">The sequence shown here is derived from an EMBL/GenBank/DDBJ whole genome shotgun (WGS) entry which is preliminary data.</text>
</comment>
<name>A0ABP2C4G7_9FIRM</name>
<sequence>MSSFECKKVENCFVNSASFQYRLGFKVDDEFLTRLEKISATFKCRRDFPRPYFNATLADGTQVKGVIGDIVLKAVYPETDAVLSKEAFEQLLRLIINARNS</sequence>
<organism evidence="1 2">
    <name type="scientific">Sporomusa sphaeroides DSM 2875</name>
    <dbReference type="NCBI Taxonomy" id="1337886"/>
    <lineage>
        <taxon>Bacteria</taxon>
        <taxon>Bacillati</taxon>
        <taxon>Bacillota</taxon>
        <taxon>Negativicutes</taxon>
        <taxon>Selenomonadales</taxon>
        <taxon>Sporomusaceae</taxon>
        <taxon>Sporomusa</taxon>
    </lineage>
</organism>
<evidence type="ECO:0000313" key="1">
    <source>
        <dbReference type="EMBL" id="CVK19319.1"/>
    </source>
</evidence>
<dbReference type="Proteomes" id="UP000245702">
    <property type="component" value="Unassembled WGS sequence"/>
</dbReference>
<gene>
    <name evidence="1" type="ORF">SSPH_01970</name>
</gene>